<dbReference type="PANTHER" id="PTHR12756:SF12">
    <property type="entry name" value="CYTOSOLIC CARBOXYPEPTIDASE-LIKE PROTEIN 5"/>
    <property type="match status" value="1"/>
</dbReference>
<feature type="region of interest" description="Disordered" evidence="13">
    <location>
        <begin position="503"/>
        <end position="526"/>
    </location>
</feature>
<feature type="domain" description="Peptidase M14" evidence="14">
    <location>
        <begin position="1"/>
        <end position="428"/>
    </location>
</feature>
<dbReference type="Proteomes" id="UP000276133">
    <property type="component" value="Unassembled WGS sequence"/>
</dbReference>
<evidence type="ECO:0000256" key="6">
    <source>
        <dbReference type="ARBA" id="ARBA00022723"/>
    </source>
</evidence>
<organism evidence="15 16">
    <name type="scientific">Brachionus plicatilis</name>
    <name type="common">Marine rotifer</name>
    <name type="synonym">Brachionus muelleri</name>
    <dbReference type="NCBI Taxonomy" id="10195"/>
    <lineage>
        <taxon>Eukaryota</taxon>
        <taxon>Metazoa</taxon>
        <taxon>Spiralia</taxon>
        <taxon>Gnathifera</taxon>
        <taxon>Rotifera</taxon>
        <taxon>Eurotatoria</taxon>
        <taxon>Monogononta</taxon>
        <taxon>Pseudotrocha</taxon>
        <taxon>Ploima</taxon>
        <taxon>Brachionidae</taxon>
        <taxon>Brachionus</taxon>
    </lineage>
</organism>
<comment type="subcellular location">
    <subcellularLocation>
        <location evidence="2">Cytoplasm</location>
    </subcellularLocation>
</comment>
<evidence type="ECO:0000313" key="16">
    <source>
        <dbReference type="Proteomes" id="UP000276133"/>
    </source>
</evidence>
<keyword evidence="6" id="KW-0479">Metal-binding</keyword>
<dbReference type="EMBL" id="REGN01005198">
    <property type="protein sequence ID" value="RNA14402.1"/>
    <property type="molecule type" value="Genomic_DNA"/>
</dbReference>
<dbReference type="SUPFAM" id="SSF53187">
    <property type="entry name" value="Zn-dependent exopeptidases"/>
    <property type="match status" value="1"/>
</dbReference>
<protein>
    <recommendedName>
        <fullName evidence="11">tubulin-glutamate carboxypeptidase</fullName>
        <ecNumber evidence="11">3.4.17.24</ecNumber>
    </recommendedName>
</protein>
<dbReference type="Gene3D" id="3.40.630.10">
    <property type="entry name" value="Zn peptidases"/>
    <property type="match status" value="2"/>
</dbReference>
<accession>A0A3M7QSV3</accession>
<keyword evidence="5" id="KW-0645">Protease</keyword>
<feature type="region of interest" description="Disordered" evidence="13">
    <location>
        <begin position="237"/>
        <end position="266"/>
    </location>
</feature>
<evidence type="ECO:0000256" key="4">
    <source>
        <dbReference type="ARBA" id="ARBA00022490"/>
    </source>
</evidence>
<dbReference type="Pfam" id="PF00246">
    <property type="entry name" value="Peptidase_M14"/>
    <property type="match status" value="1"/>
</dbReference>
<evidence type="ECO:0000256" key="5">
    <source>
        <dbReference type="ARBA" id="ARBA00022670"/>
    </source>
</evidence>
<comment type="cofactor">
    <cofactor evidence="1">
        <name>Zn(2+)</name>
        <dbReference type="ChEBI" id="CHEBI:29105"/>
    </cofactor>
</comment>
<dbReference type="GO" id="GO:0008270">
    <property type="term" value="F:zinc ion binding"/>
    <property type="evidence" value="ECO:0007669"/>
    <property type="project" value="InterPro"/>
</dbReference>
<gene>
    <name evidence="15" type="ORF">BpHYR1_035243</name>
</gene>
<reference evidence="15 16" key="1">
    <citation type="journal article" date="2018" name="Sci. Rep.">
        <title>Genomic signatures of local adaptation to the degree of environmental predictability in rotifers.</title>
        <authorList>
            <person name="Franch-Gras L."/>
            <person name="Hahn C."/>
            <person name="Garcia-Roger E.M."/>
            <person name="Carmona M.J."/>
            <person name="Serra M."/>
            <person name="Gomez A."/>
        </authorList>
    </citation>
    <scope>NUCLEOTIDE SEQUENCE [LARGE SCALE GENOMIC DNA]</scope>
    <source>
        <strain evidence="15">HYR1</strain>
    </source>
</reference>
<dbReference type="OrthoDB" id="10253041at2759"/>
<evidence type="ECO:0000256" key="11">
    <source>
        <dbReference type="ARBA" id="ARBA00026108"/>
    </source>
</evidence>
<proteinExistence type="inferred from homology"/>
<evidence type="ECO:0000256" key="9">
    <source>
        <dbReference type="ARBA" id="ARBA00023049"/>
    </source>
</evidence>
<dbReference type="InterPro" id="IPR050821">
    <property type="entry name" value="Cytosolic_carboxypeptidase"/>
</dbReference>
<dbReference type="GO" id="GO:0006508">
    <property type="term" value="P:proteolysis"/>
    <property type="evidence" value="ECO:0007669"/>
    <property type="project" value="UniProtKB-KW"/>
</dbReference>
<keyword evidence="4" id="KW-0963">Cytoplasm</keyword>
<comment type="caution">
    <text evidence="15">The sequence shown here is derived from an EMBL/GenBank/DDBJ whole genome shotgun (WGS) entry which is preliminary data.</text>
</comment>
<dbReference type="InterPro" id="IPR034286">
    <property type="entry name" value="M14_AGBL5-like"/>
</dbReference>
<keyword evidence="8" id="KW-0862">Zinc</keyword>
<dbReference type="PANTHER" id="PTHR12756">
    <property type="entry name" value="CYTOSOLIC CARBOXYPEPTIDASE"/>
    <property type="match status" value="1"/>
</dbReference>
<evidence type="ECO:0000256" key="2">
    <source>
        <dbReference type="ARBA" id="ARBA00004496"/>
    </source>
</evidence>
<feature type="active site" description="Proton donor/acceptor" evidence="12">
    <location>
        <position position="371"/>
    </location>
</feature>
<dbReference type="AlphaFoldDB" id="A0A3M7QSV3"/>
<name>A0A3M7QSV3_BRAPC</name>
<evidence type="ECO:0000256" key="10">
    <source>
        <dbReference type="ARBA" id="ARBA00024524"/>
    </source>
</evidence>
<evidence type="ECO:0000256" key="3">
    <source>
        <dbReference type="ARBA" id="ARBA00005988"/>
    </source>
</evidence>
<dbReference type="PROSITE" id="PS52035">
    <property type="entry name" value="PEPTIDASE_M14"/>
    <property type="match status" value="1"/>
</dbReference>
<evidence type="ECO:0000259" key="14">
    <source>
        <dbReference type="PROSITE" id="PS52035"/>
    </source>
</evidence>
<evidence type="ECO:0000313" key="15">
    <source>
        <dbReference type="EMBL" id="RNA14402.1"/>
    </source>
</evidence>
<dbReference type="CDD" id="cd06236">
    <property type="entry name" value="M14_AGBL5_like"/>
    <property type="match status" value="1"/>
</dbReference>
<evidence type="ECO:0000256" key="7">
    <source>
        <dbReference type="ARBA" id="ARBA00022801"/>
    </source>
</evidence>
<dbReference type="GO" id="GO:0004181">
    <property type="term" value="F:metallocarboxypeptidase activity"/>
    <property type="evidence" value="ECO:0007669"/>
    <property type="project" value="InterPro"/>
</dbReference>
<evidence type="ECO:0000256" key="8">
    <source>
        <dbReference type="ARBA" id="ARBA00022833"/>
    </source>
</evidence>
<comment type="similarity">
    <text evidence="3 12">Belongs to the peptidase M14 family.</text>
</comment>
<sequence>MTWTKKTGNDDTIYYHRELLCHSLDKRRIDLVTVSACNDLTFESEPRFDPECLFPKCQAAANPRCLKFDNKRVYVISSRVHPGETPASFVFNGFLEFILRKDDPRSKILRKNFVFKLIPMLNPDGVCRGHYRTDQRGVNLNRVYKEPHFDRHPSIYAVKSLLVYHHVTNRTSKQHDGLSFDHLFKLDHDDRKKSSEKFMSSSAMFNSEPIMATTNLTRSRSFVTSCQNDLAPKKLKHSKSLEIGNENSDEEDALSDELRPNPKAAHLNDPQLTLINPLWSGVAFYVDLHGHAAKRGCFIYGNSIDNELYQIENVLFAKLVSMNSQHFDFEGSNFSVKNMFMKDKREGLSKEGSGRVAMYKILGLIHSYTLECSYASGRTMNTISAAANCNPRLGTISPPLHTDLPPKFQTEHYADVGKALAIAALDISEANPHTRVNNTSFGNLETIRNWIKFYIRSKNGGGIVSNNQSSLMSTKKPAVKSKATKPVRLVQLAKPVLKMKPQRCSVEGEVGPEEKTRMKKSLSLSMKSGQSVATGEVVENVESRLGHRKLLPIGKANVGLSNNSVLLFNKVNASEPVVKKKFFSSGDFRKTDSRLSLVQREIKSEMGSNNEEDEAQRPKFYVQNEGFSREKDDLIDKIDKIDFVGSEALKNESLEDLNAMSRGEASAPVKTPKAVKSQSINLLLSDFNKKVVRLKRK</sequence>
<comment type="catalytic activity">
    <reaction evidence="10">
        <text>C-terminal L-alpha-aminoacyl-L-glutamyl-L-glutamyl-[tubulin] + H2O = C-terminal L-alpha-aminoacyl-L-glutamyl-[tubulin] + L-glutamate</text>
        <dbReference type="Rhea" id="RHEA:63792"/>
        <dbReference type="Rhea" id="RHEA-COMP:16435"/>
        <dbReference type="Rhea" id="RHEA-COMP:16436"/>
        <dbReference type="ChEBI" id="CHEBI:15377"/>
        <dbReference type="ChEBI" id="CHEBI:29985"/>
        <dbReference type="ChEBI" id="CHEBI:149555"/>
        <dbReference type="ChEBI" id="CHEBI:149556"/>
        <dbReference type="EC" id="3.4.17.24"/>
    </reaction>
    <physiologicalReaction direction="left-to-right" evidence="10">
        <dbReference type="Rhea" id="RHEA:63793"/>
    </physiologicalReaction>
</comment>
<evidence type="ECO:0000256" key="12">
    <source>
        <dbReference type="PROSITE-ProRule" id="PRU01379"/>
    </source>
</evidence>
<keyword evidence="7" id="KW-0378">Hydrolase</keyword>
<evidence type="ECO:0000256" key="13">
    <source>
        <dbReference type="SAM" id="MobiDB-lite"/>
    </source>
</evidence>
<keyword evidence="16" id="KW-1185">Reference proteome</keyword>
<keyword evidence="9" id="KW-0482">Metalloprotease</keyword>
<evidence type="ECO:0000256" key="1">
    <source>
        <dbReference type="ARBA" id="ARBA00001947"/>
    </source>
</evidence>
<dbReference type="EC" id="3.4.17.24" evidence="11"/>
<keyword evidence="15" id="KW-0121">Carboxypeptidase</keyword>
<dbReference type="InterPro" id="IPR000834">
    <property type="entry name" value="Peptidase_M14"/>
</dbReference>
<dbReference type="GO" id="GO:0005737">
    <property type="term" value="C:cytoplasm"/>
    <property type="evidence" value="ECO:0007669"/>
    <property type="project" value="UniProtKB-SubCell"/>
</dbReference>